<reference evidence="2 3" key="1">
    <citation type="submission" date="2015-09" db="EMBL/GenBank/DDBJ databases">
        <title>Genome announcement of multiple Pseudomonas syringae strains.</title>
        <authorList>
            <person name="Thakur S."/>
            <person name="Wang P.W."/>
            <person name="Gong Y."/>
            <person name="Weir B.S."/>
            <person name="Guttman D.S."/>
        </authorList>
    </citation>
    <scope>NUCLEOTIDE SEQUENCE [LARGE SCALE GENOMIC DNA]</scope>
    <source>
        <strain evidence="2 3">ICMP9150</strain>
    </source>
</reference>
<dbReference type="SUPFAM" id="SSF52540">
    <property type="entry name" value="P-loop containing nucleoside triphosphate hydrolases"/>
    <property type="match status" value="1"/>
</dbReference>
<feature type="domain" description="AAA" evidence="1">
    <location>
        <begin position="3"/>
        <end position="51"/>
    </location>
</feature>
<dbReference type="PANTHER" id="PTHR13696">
    <property type="entry name" value="P-LOOP CONTAINING NUCLEOSIDE TRIPHOSPHATE HYDROLASE"/>
    <property type="match status" value="1"/>
</dbReference>
<sequence>MDMTIYAVANTKGGVGKTTTAVSLGIGLTLKGRKVWVIDGDRQKTAQKAITHRYTKGIEPALACDAYIDGPTLRSQLMLRKGDYDDIVIDVGGFDSSAMRAALVLCDAVIIPFRPRSFDMWAFDEMLPLLEDARSTRDDFPAYAVLCQADPGVLALDNIEAAKWVSEYPQLTYVDTPLRTRKAVSNATGQGMGVWEYSPKDGKAIAEIDALIKYLIHMHCGSKPNEDAA</sequence>
<gene>
    <name evidence="2" type="ORF">ALO71_100578</name>
</gene>
<dbReference type="CDD" id="cd02042">
    <property type="entry name" value="ParAB_family"/>
    <property type="match status" value="1"/>
</dbReference>
<comment type="caution">
    <text evidence="2">The sequence shown here is derived from an EMBL/GenBank/DDBJ whole genome shotgun (WGS) entry which is preliminary data.</text>
</comment>
<accession>A0A0N8RCH0</accession>
<dbReference type="EMBL" id="LJQG01000267">
    <property type="protein sequence ID" value="KPX14767.1"/>
    <property type="molecule type" value="Genomic_DNA"/>
</dbReference>
<dbReference type="InterPro" id="IPR027417">
    <property type="entry name" value="P-loop_NTPase"/>
</dbReference>
<dbReference type="PIRSF" id="PIRSF009320">
    <property type="entry name" value="Nuc_binding_HP_1000"/>
    <property type="match status" value="1"/>
</dbReference>
<evidence type="ECO:0000313" key="2">
    <source>
        <dbReference type="EMBL" id="KPX14767.1"/>
    </source>
</evidence>
<dbReference type="Proteomes" id="UP000050346">
    <property type="component" value="Unassembled WGS sequence"/>
</dbReference>
<organism evidence="2 3">
    <name type="scientific">Pseudomonas amygdali pv. dendropanacis</name>
    <dbReference type="NCBI Taxonomy" id="235272"/>
    <lineage>
        <taxon>Bacteria</taxon>
        <taxon>Pseudomonadati</taxon>
        <taxon>Pseudomonadota</taxon>
        <taxon>Gammaproteobacteria</taxon>
        <taxon>Pseudomonadales</taxon>
        <taxon>Pseudomonadaceae</taxon>
        <taxon>Pseudomonas</taxon>
        <taxon>Pseudomonas amygdali</taxon>
    </lineage>
</organism>
<dbReference type="PATRIC" id="fig|235272.12.peg.3632"/>
<evidence type="ECO:0000259" key="1">
    <source>
        <dbReference type="Pfam" id="PF13614"/>
    </source>
</evidence>
<dbReference type="AlphaFoldDB" id="A0A0N8RCH0"/>
<proteinExistence type="predicted"/>
<dbReference type="Pfam" id="PF13614">
    <property type="entry name" value="AAA_31"/>
    <property type="match status" value="1"/>
</dbReference>
<dbReference type="InterPro" id="IPR050678">
    <property type="entry name" value="DNA_Partitioning_ATPase"/>
</dbReference>
<dbReference type="PANTHER" id="PTHR13696:SF96">
    <property type="entry name" value="COBQ_COBB_MIND_PARA NUCLEOTIDE BINDING DOMAIN-CONTAINING PROTEIN"/>
    <property type="match status" value="1"/>
</dbReference>
<evidence type="ECO:0000313" key="3">
    <source>
        <dbReference type="Proteomes" id="UP000050346"/>
    </source>
</evidence>
<dbReference type="InterPro" id="IPR025669">
    <property type="entry name" value="AAA_dom"/>
</dbReference>
<protein>
    <recommendedName>
        <fullName evidence="1">AAA domain-containing protein</fullName>
    </recommendedName>
</protein>
<dbReference type="Gene3D" id="3.40.50.300">
    <property type="entry name" value="P-loop containing nucleotide triphosphate hydrolases"/>
    <property type="match status" value="1"/>
</dbReference>
<name>A0A0N8RCH0_PSEA0</name>